<dbReference type="SUPFAM" id="SSF81606">
    <property type="entry name" value="PP2C-like"/>
    <property type="match status" value="1"/>
</dbReference>
<dbReference type="CDD" id="cd00143">
    <property type="entry name" value="PP2Cc"/>
    <property type="match status" value="1"/>
</dbReference>
<gene>
    <name evidence="3" type="ORF">CSOL1703_00004126</name>
</gene>
<dbReference type="Proteomes" id="UP000775872">
    <property type="component" value="Unassembled WGS sequence"/>
</dbReference>
<reference evidence="4" key="1">
    <citation type="submission" date="2019-06" db="EMBL/GenBank/DDBJ databases">
        <authorList>
            <person name="Broberg M."/>
        </authorList>
    </citation>
    <scope>NUCLEOTIDE SEQUENCE [LARGE SCALE GENOMIC DNA]</scope>
</reference>
<dbReference type="PROSITE" id="PS51746">
    <property type="entry name" value="PPM_2"/>
    <property type="match status" value="1"/>
</dbReference>
<feature type="region of interest" description="Disordered" evidence="1">
    <location>
        <begin position="344"/>
        <end position="366"/>
    </location>
</feature>
<dbReference type="GO" id="GO:0004741">
    <property type="term" value="F:[pyruvate dehydrogenase (acetyl-transferring)]-phosphatase activity"/>
    <property type="evidence" value="ECO:0007669"/>
    <property type="project" value="TreeGrafter"/>
</dbReference>
<evidence type="ECO:0000313" key="3">
    <source>
        <dbReference type="EMBL" id="CAH0041009.1"/>
    </source>
</evidence>
<dbReference type="EMBL" id="CABFOC020000002">
    <property type="protein sequence ID" value="CAH0041009.1"/>
    <property type="molecule type" value="Genomic_DNA"/>
</dbReference>
<dbReference type="InterPro" id="IPR015655">
    <property type="entry name" value="PP2C"/>
</dbReference>
<proteinExistence type="predicted"/>
<reference evidence="3 4" key="2">
    <citation type="submission" date="2021-10" db="EMBL/GenBank/DDBJ databases">
        <authorList>
            <person name="Piombo E."/>
        </authorList>
    </citation>
    <scope>NUCLEOTIDE SEQUENCE [LARGE SCALE GENOMIC DNA]</scope>
</reference>
<organism evidence="3 4">
    <name type="scientific">Clonostachys solani</name>
    <dbReference type="NCBI Taxonomy" id="160281"/>
    <lineage>
        <taxon>Eukaryota</taxon>
        <taxon>Fungi</taxon>
        <taxon>Dikarya</taxon>
        <taxon>Ascomycota</taxon>
        <taxon>Pezizomycotina</taxon>
        <taxon>Sordariomycetes</taxon>
        <taxon>Hypocreomycetidae</taxon>
        <taxon>Hypocreales</taxon>
        <taxon>Bionectriaceae</taxon>
        <taxon>Clonostachys</taxon>
    </lineage>
</organism>
<feature type="domain" description="PPM-type phosphatase" evidence="2">
    <location>
        <begin position="206"/>
        <end position="577"/>
    </location>
</feature>
<dbReference type="InterPro" id="IPR001932">
    <property type="entry name" value="PPM-type_phosphatase-like_dom"/>
</dbReference>
<evidence type="ECO:0000256" key="1">
    <source>
        <dbReference type="SAM" id="MobiDB-lite"/>
    </source>
</evidence>
<dbReference type="PANTHER" id="PTHR13832">
    <property type="entry name" value="PROTEIN PHOSPHATASE 2C"/>
    <property type="match status" value="1"/>
</dbReference>
<keyword evidence="4" id="KW-1185">Reference proteome</keyword>
<comment type="caution">
    <text evidence="3">The sequence shown here is derived from an EMBL/GenBank/DDBJ whole genome shotgun (WGS) entry which is preliminary data.</text>
</comment>
<dbReference type="InterPro" id="IPR036457">
    <property type="entry name" value="PPM-type-like_dom_sf"/>
</dbReference>
<sequence>MQRAAIIASRVTLRSALRTRLPLVSPKQLATARTLSAGSRRLLSNSAPSSFKAAPNAPLRSPMYIRRLPVVLGSALVAGYGAWYSYNSTTIPGAASLYRSFSFAATNPSTAAASPVPTRTVLVVGADELRQGTIVGDGPISKETSGDGRRIVEMLTPEQASQKLRHLEQSFSVNRGHGVTRYDLVQLPSNDPIEDDHAEKIVQVPSRSSAADAGDQNEWMFWGVFDGHSGWTTSATLRQNLISYVATELNNTYKAVAEGTPSSDAIELAIKTGFNRLDTEIVHNSVEKVFKASSKTVAAELLQPALSGSCALLSFYDSRTNLLRVACTGDSRAVLGRRSDSGKWTATALSEDQTGSNPNEANRMRKEHPGEEHVVRNGRVLGGLEPTRAFGDAVYKWSRETSFKLKEKFFGRTPSQLLKSPPYVTAEPVVTTTKVTPEKGDFLVLATDGLWEMLTNDEVVGLVGQWIESQAAGRQTKSQFEIAWSKIMGTQGNGPLPVEKGADTGVEGQKTPIRLHQWGVDPEAKNRFVVKDQNVATHLVRNALGGTNDEQVCALLTLPAPFSRRYRDDLTVQVIFFGNGEKTGEVLVNPEATSPDENPKAKL</sequence>
<name>A0A9N9W0J4_9HYPO</name>
<dbReference type="PANTHER" id="PTHR13832:SF792">
    <property type="entry name" value="GM14286P"/>
    <property type="match status" value="1"/>
</dbReference>
<feature type="compositionally biased region" description="Polar residues" evidence="1">
    <location>
        <begin position="344"/>
        <end position="360"/>
    </location>
</feature>
<accession>A0A9N9W0J4</accession>
<dbReference type="Gene3D" id="3.60.40.10">
    <property type="entry name" value="PPM-type phosphatase domain"/>
    <property type="match status" value="1"/>
</dbReference>
<dbReference type="OrthoDB" id="420076at2759"/>
<protein>
    <recommendedName>
        <fullName evidence="2">PPM-type phosphatase domain-containing protein</fullName>
    </recommendedName>
</protein>
<dbReference type="SMART" id="SM00332">
    <property type="entry name" value="PP2Cc"/>
    <property type="match status" value="1"/>
</dbReference>
<dbReference type="Pfam" id="PF00481">
    <property type="entry name" value="PP2C"/>
    <property type="match status" value="1"/>
</dbReference>
<evidence type="ECO:0000259" key="2">
    <source>
        <dbReference type="PROSITE" id="PS51746"/>
    </source>
</evidence>
<evidence type="ECO:0000313" key="4">
    <source>
        <dbReference type="Proteomes" id="UP000775872"/>
    </source>
</evidence>
<dbReference type="AlphaFoldDB" id="A0A9N9W0J4"/>
<dbReference type="GO" id="GO:0005739">
    <property type="term" value="C:mitochondrion"/>
    <property type="evidence" value="ECO:0007669"/>
    <property type="project" value="TreeGrafter"/>
</dbReference>